<evidence type="ECO:0000313" key="4">
    <source>
        <dbReference type="EMBL" id="MBD2858497.1"/>
    </source>
</evidence>
<accession>A0A927GW23</accession>
<evidence type="ECO:0000313" key="5">
    <source>
        <dbReference type="Proteomes" id="UP000610558"/>
    </source>
</evidence>
<evidence type="ECO:0000256" key="1">
    <source>
        <dbReference type="ARBA" id="ARBA00010634"/>
    </source>
</evidence>
<dbReference type="AlphaFoldDB" id="A0A927GW23"/>
<feature type="signal peptide" evidence="3">
    <location>
        <begin position="1"/>
        <end position="26"/>
    </location>
</feature>
<dbReference type="Pfam" id="PF04333">
    <property type="entry name" value="MlaA"/>
    <property type="match status" value="1"/>
</dbReference>
<name>A0A927GW23_9GAMM</name>
<dbReference type="PANTHER" id="PTHR30035:SF3">
    <property type="entry name" value="INTERMEMBRANE PHOSPHOLIPID TRANSPORT SYSTEM LIPOPROTEIN MLAA"/>
    <property type="match status" value="1"/>
</dbReference>
<comment type="similarity">
    <text evidence="1">Belongs to the MlaA family.</text>
</comment>
<evidence type="ECO:0000256" key="2">
    <source>
        <dbReference type="ARBA" id="ARBA00022729"/>
    </source>
</evidence>
<dbReference type="PANTHER" id="PTHR30035">
    <property type="entry name" value="LIPOPROTEIN VACJ-RELATED"/>
    <property type="match status" value="1"/>
</dbReference>
<evidence type="ECO:0000256" key="3">
    <source>
        <dbReference type="SAM" id="SignalP"/>
    </source>
</evidence>
<protein>
    <submittedName>
        <fullName evidence="4">VacJ family lipoprotein</fullName>
    </submittedName>
</protein>
<keyword evidence="2 3" id="KW-0732">Signal</keyword>
<organism evidence="4 5">
    <name type="scientific">Spongiibacter pelagi</name>
    <dbReference type="NCBI Taxonomy" id="2760804"/>
    <lineage>
        <taxon>Bacteria</taxon>
        <taxon>Pseudomonadati</taxon>
        <taxon>Pseudomonadota</taxon>
        <taxon>Gammaproteobacteria</taxon>
        <taxon>Cellvibrionales</taxon>
        <taxon>Spongiibacteraceae</taxon>
        <taxon>Spongiibacter</taxon>
    </lineage>
</organism>
<dbReference type="Proteomes" id="UP000610558">
    <property type="component" value="Unassembled WGS sequence"/>
</dbReference>
<dbReference type="PRINTS" id="PR01805">
    <property type="entry name" value="VACJLIPOPROT"/>
</dbReference>
<keyword evidence="4" id="KW-0449">Lipoprotein</keyword>
<dbReference type="RefSeq" id="WP_190763372.1">
    <property type="nucleotide sequence ID" value="NZ_JACXLD010000002.1"/>
</dbReference>
<dbReference type="GO" id="GO:0120010">
    <property type="term" value="P:intermembrane phospholipid transfer"/>
    <property type="evidence" value="ECO:0007669"/>
    <property type="project" value="TreeGrafter"/>
</dbReference>
<gene>
    <name evidence="4" type="ORF">IB286_05685</name>
</gene>
<sequence length="242" mass="26479">MACSRLLTVIFSLLLAPLFSSNFAFAGDDPRDPWEGLNRKIFEFNDAADRYVLRPVAKGYKEVTPSVVDQSIGNFFNNLEELRNFGNGILQAKPSVAGLAVGRFLINTTIGVLGLFDVAGNIGLERHSEDFGQTLAVWGVESGPYLVIPFFGPSTLRDGVGRGVDGYTSPNRAVDPEAASYALSGLDLLQLRASLLGADELISGDRYTFFKGVYLQRRDFEISDGVFQDSFGGEDFESFDDF</sequence>
<feature type="chain" id="PRO_5036979212" evidence="3">
    <location>
        <begin position="27"/>
        <end position="242"/>
    </location>
</feature>
<comment type="caution">
    <text evidence="4">The sequence shown here is derived from an EMBL/GenBank/DDBJ whole genome shotgun (WGS) entry which is preliminary data.</text>
</comment>
<proteinExistence type="inferred from homology"/>
<dbReference type="InterPro" id="IPR007428">
    <property type="entry name" value="MlaA"/>
</dbReference>
<dbReference type="EMBL" id="JACXLD010000002">
    <property type="protein sequence ID" value="MBD2858497.1"/>
    <property type="molecule type" value="Genomic_DNA"/>
</dbReference>
<keyword evidence="5" id="KW-1185">Reference proteome</keyword>
<reference evidence="4" key="1">
    <citation type="submission" date="2020-09" db="EMBL/GenBank/DDBJ databases">
        <authorList>
            <person name="Yoon J.-W."/>
        </authorList>
    </citation>
    <scope>NUCLEOTIDE SEQUENCE</scope>
    <source>
        <strain evidence="4">KMU-158</strain>
    </source>
</reference>
<dbReference type="GO" id="GO:0016020">
    <property type="term" value="C:membrane"/>
    <property type="evidence" value="ECO:0007669"/>
    <property type="project" value="InterPro"/>
</dbReference>